<proteinExistence type="predicted"/>
<name>A0AAF0Y683_9TREE</name>
<dbReference type="GeneID" id="87806855"/>
<evidence type="ECO:0000313" key="3">
    <source>
        <dbReference type="Proteomes" id="UP000827549"/>
    </source>
</evidence>
<evidence type="ECO:0000256" key="1">
    <source>
        <dbReference type="SAM" id="MobiDB-lite"/>
    </source>
</evidence>
<feature type="compositionally biased region" description="Acidic residues" evidence="1">
    <location>
        <begin position="174"/>
        <end position="183"/>
    </location>
</feature>
<accession>A0AAF0Y683</accession>
<reference evidence="2" key="1">
    <citation type="submission" date="2023-10" db="EMBL/GenBank/DDBJ databases">
        <authorList>
            <person name="Noh H."/>
        </authorList>
    </citation>
    <scope>NUCLEOTIDE SEQUENCE</scope>
    <source>
        <strain evidence="2">DUCC4014</strain>
    </source>
</reference>
<sequence length="452" mass="49054">MSQNLKDPWTGQPWSTIAHLYPKTFVHPLGGPKDGIDREHWVDFTSTMVKKLLESKDELGEGFGSNGPAVAWRLTKEFDHIIRFLVSEAPKSVNPPFGPSNTELRPKHHYAGLRKMWALVFRFWHVLACLKVFVPGWGASAAGIIDALTNFYGNPDYYEQPEESCGSLFPPPIVDDDENDDENTNSAPADSGPAGAEPADDGGGPNHGDTAPKSPPGSPRSPLGDLTKDYSPPEPPPYSPSMLPTILDEVSPLPPSAAPDDHIPERGIPNQSQSSSRVLPCQSNNFIPLGTRSPTSSVNWPHPAKPKSNYGGGWMPNNSVGGSISPMRDGPPLGRAHSQREGGNQSLRGQGGSIAPFGFSRQNGTPLGNRGGFQRGSRQINRAWRAPSSSTSGHGQRGASSHPRRGHFKRFFIPIPASASSQEREEIIRANAKRAEEYDRQAAQFPNGWHPK</sequence>
<protein>
    <submittedName>
        <fullName evidence="2">Uncharacterized protein</fullName>
    </submittedName>
</protein>
<dbReference type="AlphaFoldDB" id="A0AAF0Y683"/>
<dbReference type="EMBL" id="CP086716">
    <property type="protein sequence ID" value="WOO80102.1"/>
    <property type="molecule type" value="Genomic_DNA"/>
</dbReference>
<feature type="compositionally biased region" description="Polar residues" evidence="1">
    <location>
        <begin position="269"/>
        <end position="299"/>
    </location>
</feature>
<feature type="compositionally biased region" description="Low complexity" evidence="1">
    <location>
        <begin position="186"/>
        <end position="197"/>
    </location>
</feature>
<gene>
    <name evidence="2" type="ORF">LOC62_03G003613</name>
</gene>
<evidence type="ECO:0000313" key="2">
    <source>
        <dbReference type="EMBL" id="WOO80102.1"/>
    </source>
</evidence>
<feature type="region of interest" description="Disordered" evidence="1">
    <location>
        <begin position="162"/>
        <end position="425"/>
    </location>
</feature>
<dbReference type="RefSeq" id="XP_062626134.1">
    <property type="nucleotide sequence ID" value="XM_062770150.1"/>
</dbReference>
<organism evidence="2 3">
    <name type="scientific">Vanrija pseudolonga</name>
    <dbReference type="NCBI Taxonomy" id="143232"/>
    <lineage>
        <taxon>Eukaryota</taxon>
        <taxon>Fungi</taxon>
        <taxon>Dikarya</taxon>
        <taxon>Basidiomycota</taxon>
        <taxon>Agaricomycotina</taxon>
        <taxon>Tremellomycetes</taxon>
        <taxon>Trichosporonales</taxon>
        <taxon>Trichosporonaceae</taxon>
        <taxon>Vanrija</taxon>
    </lineage>
</organism>
<keyword evidence="3" id="KW-1185">Reference proteome</keyword>
<dbReference type="Proteomes" id="UP000827549">
    <property type="component" value="Chromosome 3"/>
</dbReference>